<feature type="transmembrane region" description="Helical" evidence="9">
    <location>
        <begin position="45"/>
        <end position="64"/>
    </location>
</feature>
<gene>
    <name evidence="12" type="ORF">GCM10023351_21420</name>
</gene>
<dbReference type="CDD" id="cd16917">
    <property type="entry name" value="HATPase_UhpB-NarQ-NarX-like"/>
    <property type="match status" value="1"/>
</dbReference>
<dbReference type="Pfam" id="PF07730">
    <property type="entry name" value="HisKA_3"/>
    <property type="match status" value="1"/>
</dbReference>
<dbReference type="InterPro" id="IPR055558">
    <property type="entry name" value="DUF7134"/>
</dbReference>
<sequence>MRSDLRTRWHRLLRPVSGGQWVVDGVTAGFFALFAVALLPVYYDGFSLAANLVTVVVMVAALLLSRVSPPLSLAVAWIGAFFQMATGQGPMAANLAIFVVLFATAAYGSRLVFWLGFASTFAGSVCVAVYLLFVAPSAGIDFFSFGVVDGSSPLQVVFYLVLVFGSMLFSLLLAWTLGALFRVVLRGRETRRAQVQAEERAAAEEERSRIARDMHDIVAHSLAVVIAQADGARYAARADPDAATAALSTISQTARSALSDVRMLLTQMRHRQGEGPQPTIADLEQLYAHVRAAGVDLRVTVDPAPQGEPPAAVQLAVYRILQEATTNALRHGDGGPVDVVLAWLPGSVALSVRNAVRPAASSADTGKLLHAAPASGGHGLVGMRERAELAGGRLDAGPHGAHWLVQATLPVETGTP</sequence>
<feature type="transmembrane region" description="Helical" evidence="9">
    <location>
        <begin position="125"/>
        <end position="145"/>
    </location>
</feature>
<evidence type="ECO:0000256" key="9">
    <source>
        <dbReference type="SAM" id="Phobius"/>
    </source>
</evidence>
<keyword evidence="13" id="KW-1185">Reference proteome</keyword>
<feature type="transmembrane region" description="Helical" evidence="9">
    <location>
        <begin position="95"/>
        <end position="113"/>
    </location>
</feature>
<dbReference type="PANTHER" id="PTHR24421:SF10">
    <property type="entry name" value="NITRATE_NITRITE SENSOR PROTEIN NARQ"/>
    <property type="match status" value="1"/>
</dbReference>
<organism evidence="12 13">
    <name type="scientific">Microbacterium gilvum</name>
    <dbReference type="NCBI Taxonomy" id="1336204"/>
    <lineage>
        <taxon>Bacteria</taxon>
        <taxon>Bacillati</taxon>
        <taxon>Actinomycetota</taxon>
        <taxon>Actinomycetes</taxon>
        <taxon>Micrococcales</taxon>
        <taxon>Microbacteriaceae</taxon>
        <taxon>Microbacterium</taxon>
    </lineage>
</organism>
<evidence type="ECO:0000256" key="7">
    <source>
        <dbReference type="ARBA" id="ARBA00022840"/>
    </source>
</evidence>
<keyword evidence="8" id="KW-0902">Two-component regulatory system</keyword>
<evidence type="ECO:0000256" key="5">
    <source>
        <dbReference type="ARBA" id="ARBA00022741"/>
    </source>
</evidence>
<feature type="domain" description="Signal transduction histidine kinase subgroup 3 dimerisation and phosphoacceptor" evidence="10">
    <location>
        <begin position="206"/>
        <end position="271"/>
    </location>
</feature>
<evidence type="ECO:0000256" key="3">
    <source>
        <dbReference type="ARBA" id="ARBA00022553"/>
    </source>
</evidence>
<dbReference type="Gene3D" id="1.20.5.1930">
    <property type="match status" value="1"/>
</dbReference>
<keyword evidence="6 12" id="KW-0418">Kinase</keyword>
<dbReference type="InterPro" id="IPR050482">
    <property type="entry name" value="Sensor_HK_TwoCompSys"/>
</dbReference>
<evidence type="ECO:0000256" key="4">
    <source>
        <dbReference type="ARBA" id="ARBA00022679"/>
    </source>
</evidence>
<proteinExistence type="predicted"/>
<evidence type="ECO:0000256" key="2">
    <source>
        <dbReference type="ARBA" id="ARBA00012438"/>
    </source>
</evidence>
<dbReference type="Pfam" id="PF23539">
    <property type="entry name" value="DUF7134"/>
    <property type="match status" value="1"/>
</dbReference>
<keyword evidence="3" id="KW-0597">Phosphoprotein</keyword>
<dbReference type="SUPFAM" id="SSF55874">
    <property type="entry name" value="ATPase domain of HSP90 chaperone/DNA topoisomerase II/histidine kinase"/>
    <property type="match status" value="1"/>
</dbReference>
<name>A0ABP9AC01_9MICO</name>
<dbReference type="Proteomes" id="UP001501645">
    <property type="component" value="Unassembled WGS sequence"/>
</dbReference>
<comment type="caution">
    <text evidence="12">The sequence shown here is derived from an EMBL/GenBank/DDBJ whole genome shotgun (WGS) entry which is preliminary data.</text>
</comment>
<keyword evidence="9" id="KW-1133">Transmembrane helix</keyword>
<keyword evidence="4" id="KW-0808">Transferase</keyword>
<reference evidence="13" key="1">
    <citation type="journal article" date="2019" name="Int. J. Syst. Evol. Microbiol.">
        <title>The Global Catalogue of Microorganisms (GCM) 10K type strain sequencing project: providing services to taxonomists for standard genome sequencing and annotation.</title>
        <authorList>
            <consortium name="The Broad Institute Genomics Platform"/>
            <consortium name="The Broad Institute Genome Sequencing Center for Infectious Disease"/>
            <person name="Wu L."/>
            <person name="Ma J."/>
        </authorList>
    </citation>
    <scope>NUCLEOTIDE SEQUENCE [LARGE SCALE GENOMIC DNA]</scope>
    <source>
        <strain evidence="13">JCM 18537</strain>
    </source>
</reference>
<feature type="transmembrane region" description="Helical" evidence="9">
    <location>
        <begin position="157"/>
        <end position="185"/>
    </location>
</feature>
<evidence type="ECO:0000256" key="1">
    <source>
        <dbReference type="ARBA" id="ARBA00000085"/>
    </source>
</evidence>
<feature type="domain" description="DUF7134" evidence="11">
    <location>
        <begin position="20"/>
        <end position="182"/>
    </location>
</feature>
<evidence type="ECO:0000313" key="13">
    <source>
        <dbReference type="Proteomes" id="UP001501645"/>
    </source>
</evidence>
<accession>A0ABP9AC01</accession>
<dbReference type="PANTHER" id="PTHR24421">
    <property type="entry name" value="NITRATE/NITRITE SENSOR PROTEIN NARX-RELATED"/>
    <property type="match status" value="1"/>
</dbReference>
<dbReference type="EC" id="2.7.13.3" evidence="2"/>
<dbReference type="InterPro" id="IPR036890">
    <property type="entry name" value="HATPase_C_sf"/>
</dbReference>
<feature type="transmembrane region" description="Helical" evidence="9">
    <location>
        <begin position="21"/>
        <end position="39"/>
    </location>
</feature>
<dbReference type="EMBL" id="BAABKO010000003">
    <property type="protein sequence ID" value="GAA4776469.1"/>
    <property type="molecule type" value="Genomic_DNA"/>
</dbReference>
<feature type="transmembrane region" description="Helical" evidence="9">
    <location>
        <begin position="71"/>
        <end position="89"/>
    </location>
</feature>
<evidence type="ECO:0000256" key="6">
    <source>
        <dbReference type="ARBA" id="ARBA00022777"/>
    </source>
</evidence>
<keyword evidence="5" id="KW-0547">Nucleotide-binding</keyword>
<dbReference type="InterPro" id="IPR011712">
    <property type="entry name" value="Sig_transdc_His_kin_sub3_dim/P"/>
</dbReference>
<evidence type="ECO:0000313" key="12">
    <source>
        <dbReference type="EMBL" id="GAA4776469.1"/>
    </source>
</evidence>
<evidence type="ECO:0000259" key="11">
    <source>
        <dbReference type="Pfam" id="PF23539"/>
    </source>
</evidence>
<dbReference type="Gene3D" id="3.30.565.10">
    <property type="entry name" value="Histidine kinase-like ATPase, C-terminal domain"/>
    <property type="match status" value="1"/>
</dbReference>
<comment type="catalytic activity">
    <reaction evidence="1">
        <text>ATP + protein L-histidine = ADP + protein N-phospho-L-histidine.</text>
        <dbReference type="EC" id="2.7.13.3"/>
    </reaction>
</comment>
<protein>
    <recommendedName>
        <fullName evidence="2">histidine kinase</fullName>
        <ecNumber evidence="2">2.7.13.3</ecNumber>
    </recommendedName>
</protein>
<evidence type="ECO:0000256" key="8">
    <source>
        <dbReference type="ARBA" id="ARBA00023012"/>
    </source>
</evidence>
<dbReference type="RefSeq" id="WP_345438967.1">
    <property type="nucleotide sequence ID" value="NZ_BAABKO010000003.1"/>
</dbReference>
<dbReference type="GO" id="GO:0016301">
    <property type="term" value="F:kinase activity"/>
    <property type="evidence" value="ECO:0007669"/>
    <property type="project" value="UniProtKB-KW"/>
</dbReference>
<keyword evidence="9" id="KW-0472">Membrane</keyword>
<evidence type="ECO:0000259" key="10">
    <source>
        <dbReference type="Pfam" id="PF07730"/>
    </source>
</evidence>
<keyword evidence="7" id="KW-0067">ATP-binding</keyword>
<keyword evidence="9" id="KW-0812">Transmembrane</keyword>